<reference evidence="2" key="1">
    <citation type="submission" date="2020-10" db="EMBL/GenBank/DDBJ databases">
        <title>High-Quality Genome Resource of Clonostachys rosea strain S41 by Oxford Nanopore Long-Read Sequencing.</title>
        <authorList>
            <person name="Wang H."/>
        </authorList>
    </citation>
    <scope>NUCLEOTIDE SEQUENCE</scope>
    <source>
        <strain evidence="2">S41</strain>
    </source>
</reference>
<evidence type="ECO:0000313" key="3">
    <source>
        <dbReference type="Proteomes" id="UP000616885"/>
    </source>
</evidence>
<dbReference type="InterPro" id="IPR036409">
    <property type="entry name" value="Aldolase_II/adducin_N_sf"/>
</dbReference>
<gene>
    <name evidence="2" type="ORF">IM811_000399</name>
</gene>
<dbReference type="FunFam" id="3.40.225.10:FF:000009">
    <property type="entry name" value="Class II aldolase/adducin N-terminal"/>
    <property type="match status" value="1"/>
</dbReference>
<dbReference type="InterPro" id="IPR051017">
    <property type="entry name" value="Aldolase-II_Adducin_sf"/>
</dbReference>
<dbReference type="EMBL" id="JADCTT010000001">
    <property type="protein sequence ID" value="KAF9758705.1"/>
    <property type="molecule type" value="Genomic_DNA"/>
</dbReference>
<dbReference type="PANTHER" id="PTHR10672">
    <property type="entry name" value="ADDUCIN"/>
    <property type="match status" value="1"/>
</dbReference>
<dbReference type="SUPFAM" id="SSF53639">
    <property type="entry name" value="AraD/HMP-PK domain-like"/>
    <property type="match status" value="1"/>
</dbReference>
<dbReference type="NCBIfam" id="NF004855">
    <property type="entry name" value="PRK06208.1"/>
    <property type="match status" value="1"/>
</dbReference>
<dbReference type="GO" id="GO:0051015">
    <property type="term" value="F:actin filament binding"/>
    <property type="evidence" value="ECO:0007669"/>
    <property type="project" value="TreeGrafter"/>
</dbReference>
<dbReference type="GO" id="GO:0005856">
    <property type="term" value="C:cytoskeleton"/>
    <property type="evidence" value="ECO:0007669"/>
    <property type="project" value="TreeGrafter"/>
</dbReference>
<proteinExistence type="predicted"/>
<dbReference type="SMART" id="SM01007">
    <property type="entry name" value="Aldolase_II"/>
    <property type="match status" value="1"/>
</dbReference>
<dbReference type="Gene3D" id="3.40.225.10">
    <property type="entry name" value="Class II aldolase/adducin N-terminal domain"/>
    <property type="match status" value="1"/>
</dbReference>
<feature type="domain" description="Class II aldolase/adducin N-terminal" evidence="1">
    <location>
        <begin position="105"/>
        <end position="287"/>
    </location>
</feature>
<dbReference type="InterPro" id="IPR001303">
    <property type="entry name" value="Aldolase_II/adducin_N"/>
</dbReference>
<dbReference type="Proteomes" id="UP000616885">
    <property type="component" value="Unassembled WGS sequence"/>
</dbReference>
<sequence>MGIFDPWVGLTEPSDSHTKRAHPVEFDLWVYRRPLTQSSKQLSPEHIHHAFNNNYRDGTCQDSLQNEDLKTPKPQGLAACATGGYELAGIPKIDDPYKKRQWQLEHMAGAFRVFARKGFTEGTAGHISVRDPVDPNTFWINPLGVHFGMLKASDMVHVNEEGQVIGGNKVAVNAAGFMIHSAIHKARPDINAACHTHSVYGKAWSAFGKPLDLLNQDSCTFHGIQAVYESFGGVVLEAEEGEHIVTALGKEARVLILQNHGLLTAGGTVDEAAYLFTAMERTCEVQLLVDSAKWEKKLIGKEAAQYTANVNADPETLYAEFQPDLEFEIWQSRGELSKGN</sequence>
<dbReference type="AlphaFoldDB" id="A0A8H7TTE7"/>
<accession>A0A8H7TTE7</accession>
<organism evidence="2 3">
    <name type="scientific">Bionectria ochroleuca</name>
    <name type="common">Gliocladium roseum</name>
    <dbReference type="NCBI Taxonomy" id="29856"/>
    <lineage>
        <taxon>Eukaryota</taxon>
        <taxon>Fungi</taxon>
        <taxon>Dikarya</taxon>
        <taxon>Ascomycota</taxon>
        <taxon>Pezizomycotina</taxon>
        <taxon>Sordariomycetes</taxon>
        <taxon>Hypocreomycetidae</taxon>
        <taxon>Hypocreales</taxon>
        <taxon>Bionectriaceae</taxon>
        <taxon>Clonostachys</taxon>
    </lineage>
</organism>
<evidence type="ECO:0000259" key="1">
    <source>
        <dbReference type="SMART" id="SM01007"/>
    </source>
</evidence>
<dbReference type="Pfam" id="PF00596">
    <property type="entry name" value="Aldolase_II"/>
    <property type="match status" value="1"/>
</dbReference>
<evidence type="ECO:0000313" key="2">
    <source>
        <dbReference type="EMBL" id="KAF9758705.1"/>
    </source>
</evidence>
<protein>
    <recommendedName>
        <fullName evidence="1">Class II aldolase/adducin N-terminal domain-containing protein</fullName>
    </recommendedName>
</protein>
<comment type="caution">
    <text evidence="2">The sequence shown here is derived from an EMBL/GenBank/DDBJ whole genome shotgun (WGS) entry which is preliminary data.</text>
</comment>
<dbReference type="PANTHER" id="PTHR10672:SF25">
    <property type="entry name" value="MEIOTICALLY UP-REGULATED GENE 14 PROTEIN"/>
    <property type="match status" value="1"/>
</dbReference>
<name>A0A8H7TTE7_BIOOC</name>